<dbReference type="PIRSF" id="PIRSF000241">
    <property type="entry name" value="Urate_oxidase"/>
    <property type="match status" value="1"/>
</dbReference>
<proteinExistence type="inferred from homology"/>
<feature type="binding site" evidence="14">
    <location>
        <position position="179"/>
    </location>
    <ligand>
        <name>urate</name>
        <dbReference type="ChEBI" id="CHEBI:17775"/>
    </ligand>
</feature>
<evidence type="ECO:0000256" key="7">
    <source>
        <dbReference type="ARBA" id="ARBA00022631"/>
    </source>
</evidence>
<evidence type="ECO:0000256" key="15">
    <source>
        <dbReference type="RuleBase" id="RU004455"/>
    </source>
</evidence>
<evidence type="ECO:0000256" key="12">
    <source>
        <dbReference type="PIRNR" id="PIRNR000241"/>
    </source>
</evidence>
<reference evidence="16" key="1">
    <citation type="submission" date="2022-11" db="UniProtKB">
        <authorList>
            <consortium name="EnsemblMetazoa"/>
        </authorList>
    </citation>
    <scope>IDENTIFICATION</scope>
</reference>
<feature type="binding site" evidence="14">
    <location>
        <position position="227"/>
    </location>
    <ligand>
        <name>urate</name>
        <dbReference type="ChEBI" id="CHEBI:17775"/>
    </ligand>
</feature>
<comment type="catalytic activity">
    <reaction evidence="11 12 15">
        <text>urate + O2 + H2O = 5-hydroxyisourate + H2O2</text>
        <dbReference type="Rhea" id="RHEA:21368"/>
        <dbReference type="ChEBI" id="CHEBI:15377"/>
        <dbReference type="ChEBI" id="CHEBI:15379"/>
        <dbReference type="ChEBI" id="CHEBI:16240"/>
        <dbReference type="ChEBI" id="CHEBI:17775"/>
        <dbReference type="ChEBI" id="CHEBI:18072"/>
        <dbReference type="EC" id="1.7.3.3"/>
    </reaction>
</comment>
<dbReference type="Gene3D" id="3.10.270.10">
    <property type="entry name" value="Urate Oxidase"/>
    <property type="match status" value="1"/>
</dbReference>
<dbReference type="RefSeq" id="XP_020896404.1">
    <property type="nucleotide sequence ID" value="XM_021040745.2"/>
</dbReference>
<evidence type="ECO:0000256" key="14">
    <source>
        <dbReference type="PIRSR" id="PIRSR000241-2"/>
    </source>
</evidence>
<comment type="subcellular location">
    <subcellularLocation>
        <location evidence="2 12">Peroxisome</location>
    </subcellularLocation>
</comment>
<organism evidence="16 17">
    <name type="scientific">Exaiptasia diaphana</name>
    <name type="common">Tropical sea anemone</name>
    <name type="synonym">Aiptasia pulchella</name>
    <dbReference type="NCBI Taxonomy" id="2652724"/>
    <lineage>
        <taxon>Eukaryota</taxon>
        <taxon>Metazoa</taxon>
        <taxon>Cnidaria</taxon>
        <taxon>Anthozoa</taxon>
        <taxon>Hexacorallia</taxon>
        <taxon>Actiniaria</taxon>
        <taxon>Aiptasiidae</taxon>
        <taxon>Exaiptasia</taxon>
    </lineage>
</organism>
<feature type="active site" description="Charge relay system" evidence="13">
    <location>
        <position position="60"/>
    </location>
</feature>
<evidence type="ECO:0000256" key="11">
    <source>
        <dbReference type="ARBA" id="ARBA00048818"/>
    </source>
</evidence>
<comment type="similarity">
    <text evidence="4 12 15">Belongs to the uricase family.</text>
</comment>
<dbReference type="GO" id="GO:0006145">
    <property type="term" value="P:purine nucleobase catabolic process"/>
    <property type="evidence" value="ECO:0007669"/>
    <property type="project" value="TreeGrafter"/>
</dbReference>
<dbReference type="Proteomes" id="UP000887567">
    <property type="component" value="Unplaced"/>
</dbReference>
<feature type="binding site" evidence="14">
    <location>
        <position position="253"/>
    </location>
    <ligand>
        <name>urate</name>
        <dbReference type="ChEBI" id="CHEBI:17775"/>
    </ligand>
</feature>
<dbReference type="InterPro" id="IPR019842">
    <property type="entry name" value="Uricase_CS"/>
</dbReference>
<feature type="binding site" evidence="14">
    <location>
        <position position="179"/>
    </location>
    <ligand>
        <name>5-hydroxyisourate</name>
        <dbReference type="ChEBI" id="CHEBI:18072"/>
    </ligand>
</feature>
<feature type="binding site" evidence="14">
    <location>
        <position position="227"/>
    </location>
    <ligand>
        <name>5-hydroxyisourate</name>
        <dbReference type="ChEBI" id="CHEBI:18072"/>
    </ligand>
</feature>
<dbReference type="AlphaFoldDB" id="A0A913WZA2"/>
<protein>
    <recommendedName>
        <fullName evidence="6 12">Uricase</fullName>
        <ecNumber evidence="5 12">1.7.3.3</ecNumber>
    </recommendedName>
    <alternativeName>
        <fullName evidence="10 12">Urate oxidase</fullName>
    </alternativeName>
</protein>
<feature type="binding site" evidence="14">
    <location>
        <position position="60"/>
    </location>
    <ligand>
        <name>urate</name>
        <dbReference type="ChEBI" id="CHEBI:17775"/>
    </ligand>
</feature>
<feature type="binding site" evidence="14">
    <location>
        <position position="226"/>
    </location>
    <ligand>
        <name>urate</name>
        <dbReference type="ChEBI" id="CHEBI:17775"/>
    </ligand>
</feature>
<dbReference type="PANTHER" id="PTHR42874:SF1">
    <property type="entry name" value="URICASE"/>
    <property type="match status" value="1"/>
</dbReference>
<dbReference type="EnsemblMetazoa" id="XM_021040745.2">
    <property type="protein sequence ID" value="XP_020896404.1"/>
    <property type="gene ID" value="LOC110235296"/>
</dbReference>
<keyword evidence="17" id="KW-1185">Reference proteome</keyword>
<sequence>MTSTFFTSFTGYGKTGVRVLKIKRCNERYHSIKEIEVSIELKLEDKNDYLHGDNASVIPTDTQKNTIYALAKNNELNSIEEFGVTVCQHFLHNHKHVESVCVDIEEAPWKRINQGGQEHAHSFVMDSEVIRFCQVTHIRGEKPKVSGGLKGLKVLKTTQSGFKGFLKDQYTVLPEVDDRCFCTVVTCKYDYDNTDVDFNTVWQIVKSSILQEFAGPAHSGVYSASVQNTIYLTEVSILNQVPQIGYVEMVMPNAHYFNFNLAPFGIENNNEVLMPMDKPSGNIKAGLSRRQKSKL</sequence>
<comment type="pathway">
    <text evidence="3 12">Purine metabolism; urate degradation; (S)-allantoin from urate: step 1/3.</text>
</comment>
<feature type="binding site" evidence="14">
    <location>
        <position position="226"/>
    </location>
    <ligand>
        <name>5-hydroxyisourate</name>
        <dbReference type="ChEBI" id="CHEBI:18072"/>
    </ligand>
</feature>
<dbReference type="GO" id="GO:0005777">
    <property type="term" value="C:peroxisome"/>
    <property type="evidence" value="ECO:0007669"/>
    <property type="project" value="UniProtKB-SubCell"/>
</dbReference>
<evidence type="ECO:0000256" key="6">
    <source>
        <dbReference type="ARBA" id="ARBA00017098"/>
    </source>
</evidence>
<dbReference type="GO" id="GO:0004846">
    <property type="term" value="F:urate oxidase activity"/>
    <property type="evidence" value="ECO:0007669"/>
    <property type="project" value="UniProtKB-EC"/>
</dbReference>
<dbReference type="Pfam" id="PF01014">
    <property type="entry name" value="Uricase"/>
    <property type="match status" value="2"/>
</dbReference>
<keyword evidence="9 12" id="KW-0576">Peroxisome</keyword>
<feature type="binding site" evidence="14">
    <location>
        <position position="253"/>
    </location>
    <ligand>
        <name>O2</name>
        <dbReference type="ChEBI" id="CHEBI:15379"/>
    </ligand>
</feature>
<name>A0A913WZA2_EXADI</name>
<dbReference type="PRINTS" id="PR00093">
    <property type="entry name" value="URICASE"/>
</dbReference>
<evidence type="ECO:0000256" key="5">
    <source>
        <dbReference type="ARBA" id="ARBA00012598"/>
    </source>
</evidence>
<evidence type="ECO:0000313" key="17">
    <source>
        <dbReference type="Proteomes" id="UP000887567"/>
    </source>
</evidence>
<dbReference type="PROSITE" id="PS00366">
    <property type="entry name" value="URICASE"/>
    <property type="match status" value="1"/>
</dbReference>
<evidence type="ECO:0000256" key="13">
    <source>
        <dbReference type="PIRSR" id="PIRSR000241-1"/>
    </source>
</evidence>
<keyword evidence="8 12" id="KW-0560">Oxidoreductase</keyword>
<dbReference type="SUPFAM" id="SSF55620">
    <property type="entry name" value="Tetrahydrobiopterin biosynthesis enzymes-like"/>
    <property type="match status" value="2"/>
</dbReference>
<feature type="active site" description="Charge relay system" evidence="13">
    <location>
        <position position="255"/>
    </location>
</feature>
<evidence type="ECO:0000256" key="9">
    <source>
        <dbReference type="ARBA" id="ARBA00023140"/>
    </source>
</evidence>
<feature type="binding site" evidence="14">
    <location>
        <position position="60"/>
    </location>
    <ligand>
        <name>5-hydroxyisourate</name>
        <dbReference type="ChEBI" id="CHEBI:18072"/>
    </ligand>
</feature>
<feature type="active site" description="Charge relay system" evidence="13">
    <location>
        <position position="14"/>
    </location>
</feature>
<accession>A0A913WZA2</accession>
<feature type="binding site" evidence="14">
    <location>
        <position position="253"/>
    </location>
    <ligand>
        <name>5-hydroxyisourate</name>
        <dbReference type="ChEBI" id="CHEBI:18072"/>
    </ligand>
</feature>
<dbReference type="PANTHER" id="PTHR42874">
    <property type="entry name" value="URICASE"/>
    <property type="match status" value="1"/>
</dbReference>
<evidence type="ECO:0000256" key="1">
    <source>
        <dbReference type="ARBA" id="ARBA00003860"/>
    </source>
</evidence>
<evidence type="ECO:0000256" key="8">
    <source>
        <dbReference type="ARBA" id="ARBA00023002"/>
    </source>
</evidence>
<dbReference type="GeneID" id="110235296"/>
<feature type="binding site" evidence="14">
    <location>
        <position position="162"/>
    </location>
    <ligand>
        <name>urate</name>
        <dbReference type="ChEBI" id="CHEBI:17775"/>
    </ligand>
</feature>
<evidence type="ECO:0000313" key="16">
    <source>
        <dbReference type="EnsemblMetazoa" id="XP_020896404.1"/>
    </source>
</evidence>
<dbReference type="NCBIfam" id="TIGR03383">
    <property type="entry name" value="urate_oxi"/>
    <property type="match status" value="1"/>
</dbReference>
<dbReference type="InterPro" id="IPR002042">
    <property type="entry name" value="Uricase"/>
</dbReference>
<evidence type="ECO:0000256" key="3">
    <source>
        <dbReference type="ARBA" id="ARBA00004831"/>
    </source>
</evidence>
<dbReference type="GO" id="GO:0019628">
    <property type="term" value="P:urate catabolic process"/>
    <property type="evidence" value="ECO:0007669"/>
    <property type="project" value="TreeGrafter"/>
</dbReference>
<feature type="binding site" evidence="14">
    <location>
        <position position="61"/>
    </location>
    <ligand>
        <name>5-hydroxyisourate</name>
        <dbReference type="ChEBI" id="CHEBI:18072"/>
    </ligand>
</feature>
<dbReference type="EC" id="1.7.3.3" evidence="5 12"/>
<keyword evidence="7 12" id="KW-0659">Purine metabolism</keyword>
<evidence type="ECO:0000256" key="2">
    <source>
        <dbReference type="ARBA" id="ARBA00004275"/>
    </source>
</evidence>
<dbReference type="KEGG" id="epa:110235296"/>
<feature type="binding site" evidence="14">
    <location>
        <position position="60"/>
    </location>
    <ligand>
        <name>O2</name>
        <dbReference type="ChEBI" id="CHEBI:15379"/>
    </ligand>
</feature>
<feature type="binding site" evidence="14">
    <location>
        <position position="162"/>
    </location>
    <ligand>
        <name>5-hydroxyisourate</name>
        <dbReference type="ChEBI" id="CHEBI:18072"/>
    </ligand>
</feature>
<feature type="binding site" evidence="14">
    <location>
        <position position="61"/>
    </location>
    <ligand>
        <name>urate</name>
        <dbReference type="ChEBI" id="CHEBI:17775"/>
    </ligand>
</feature>
<comment type="function">
    <text evidence="1 12 15">Catalyzes the oxidation of uric acid to 5-hydroxyisourate, which is further processed to form (S)-allantoin.</text>
</comment>
<evidence type="ECO:0000256" key="10">
    <source>
        <dbReference type="ARBA" id="ARBA00031317"/>
    </source>
</evidence>
<dbReference type="OrthoDB" id="9992118at2759"/>
<evidence type="ECO:0000256" key="4">
    <source>
        <dbReference type="ARBA" id="ARBA00009760"/>
    </source>
</evidence>
<dbReference type="OMA" id="ATMYKMS"/>
<dbReference type="FunFam" id="3.10.270.10:FF:000001">
    <property type="entry name" value="Uricase"/>
    <property type="match status" value="1"/>
</dbReference>